<dbReference type="AlphaFoldDB" id="A0A6G3WL11"/>
<dbReference type="EMBL" id="JAAGMN010000726">
    <property type="protein sequence ID" value="NEE06199.1"/>
    <property type="molecule type" value="Genomic_DNA"/>
</dbReference>
<proteinExistence type="predicted"/>
<evidence type="ECO:0000256" key="1">
    <source>
        <dbReference type="SAM" id="MobiDB-lite"/>
    </source>
</evidence>
<protein>
    <submittedName>
        <fullName evidence="2">Uncharacterized protein</fullName>
    </submittedName>
</protein>
<feature type="region of interest" description="Disordered" evidence="1">
    <location>
        <begin position="86"/>
        <end position="110"/>
    </location>
</feature>
<name>A0A6G3WL11_9ACTN</name>
<organism evidence="2">
    <name type="scientific">Streptomyces sp. SID7499</name>
    <dbReference type="NCBI Taxonomy" id="2706086"/>
    <lineage>
        <taxon>Bacteria</taxon>
        <taxon>Bacillati</taxon>
        <taxon>Actinomycetota</taxon>
        <taxon>Actinomycetes</taxon>
        <taxon>Kitasatosporales</taxon>
        <taxon>Streptomycetaceae</taxon>
        <taxon>Streptomyces</taxon>
    </lineage>
</organism>
<accession>A0A6G3WL11</accession>
<feature type="non-terminal residue" evidence="2">
    <location>
        <position position="1"/>
    </location>
</feature>
<comment type="caution">
    <text evidence="2">The sequence shown here is derived from an EMBL/GenBank/DDBJ whole genome shotgun (WGS) entry which is preliminary data.</text>
</comment>
<feature type="non-terminal residue" evidence="2">
    <location>
        <position position="110"/>
    </location>
</feature>
<gene>
    <name evidence="2" type="ORF">G3M58_07095</name>
</gene>
<sequence length="110" mass="11446">WVWLEYDPAGGTHGRASLPAFLRAGVRDGARLLAEHCQVLPLQPGLETTPFGTDGTVLGRWVRRTVTETGTAAPADGHRIVTGTPDGHTVTLPHPLPGGGSPVPLGALTL</sequence>
<reference evidence="2" key="1">
    <citation type="submission" date="2020-01" db="EMBL/GenBank/DDBJ databases">
        <title>Insect and environment-associated Actinomycetes.</title>
        <authorList>
            <person name="Currrie C."/>
            <person name="Chevrette M."/>
            <person name="Carlson C."/>
            <person name="Stubbendieck R."/>
            <person name="Wendt-Pienkowski E."/>
        </authorList>
    </citation>
    <scope>NUCLEOTIDE SEQUENCE</scope>
    <source>
        <strain evidence="2">SID7499</strain>
    </source>
</reference>
<evidence type="ECO:0000313" key="2">
    <source>
        <dbReference type="EMBL" id="NEE06199.1"/>
    </source>
</evidence>